<dbReference type="GO" id="GO:0007131">
    <property type="term" value="P:reciprocal meiotic recombination"/>
    <property type="evidence" value="ECO:0007669"/>
    <property type="project" value="InterPro"/>
</dbReference>
<keyword evidence="5" id="KW-1185">Reference proteome</keyword>
<evidence type="ECO:0000259" key="3">
    <source>
        <dbReference type="Pfam" id="PF25874"/>
    </source>
</evidence>
<dbReference type="PANTHER" id="PTHR46740:SF6">
    <property type="entry name" value="OS12G0623300 PROTEIN"/>
    <property type="match status" value="1"/>
</dbReference>
<comment type="caution">
    <text evidence="4">The sequence shown here is derived from an EMBL/GenBank/DDBJ whole genome shotgun (WGS) entry which is preliminary data.</text>
</comment>
<dbReference type="InterPro" id="IPR044221">
    <property type="entry name" value="DYAD/AMEIOTIC1"/>
</dbReference>
<feature type="compositionally biased region" description="Basic residues" evidence="2">
    <location>
        <begin position="212"/>
        <end position="238"/>
    </location>
</feature>
<dbReference type="Pfam" id="PF25874">
    <property type="entry name" value="WHD_plant_repro"/>
    <property type="match status" value="1"/>
</dbReference>
<name>A0A811R9E3_9POAL</name>
<feature type="compositionally biased region" description="Low complexity" evidence="2">
    <location>
        <begin position="306"/>
        <end position="319"/>
    </location>
</feature>
<feature type="compositionally biased region" description="Basic residues" evidence="2">
    <location>
        <begin position="286"/>
        <end position="295"/>
    </location>
</feature>
<dbReference type="PANTHER" id="PTHR46740">
    <property type="entry name" value="PROTEIN DYAD"/>
    <property type="match status" value="1"/>
</dbReference>
<feature type="region of interest" description="Disordered" evidence="2">
    <location>
        <begin position="638"/>
        <end position="657"/>
    </location>
</feature>
<reference evidence="4" key="1">
    <citation type="submission" date="2020-10" db="EMBL/GenBank/DDBJ databases">
        <authorList>
            <person name="Han B."/>
            <person name="Lu T."/>
            <person name="Zhao Q."/>
            <person name="Huang X."/>
            <person name="Zhao Y."/>
        </authorList>
    </citation>
    <scope>NUCLEOTIDE SEQUENCE</scope>
</reference>
<feature type="compositionally biased region" description="Acidic residues" evidence="2">
    <location>
        <begin position="243"/>
        <end position="254"/>
    </location>
</feature>
<dbReference type="AlphaFoldDB" id="A0A811R9E3"/>
<feature type="coiled-coil region" evidence="1">
    <location>
        <begin position="456"/>
        <end position="560"/>
    </location>
</feature>
<keyword evidence="1" id="KW-0175">Coiled coil</keyword>
<feature type="region of interest" description="Disordered" evidence="2">
    <location>
        <begin position="55"/>
        <end position="106"/>
    </location>
</feature>
<dbReference type="Proteomes" id="UP000604825">
    <property type="component" value="Unassembled WGS sequence"/>
</dbReference>
<proteinExistence type="predicted"/>
<feature type="region of interest" description="Disordered" evidence="2">
    <location>
        <begin position="177"/>
        <end position="330"/>
    </location>
</feature>
<dbReference type="InterPro" id="IPR059080">
    <property type="entry name" value="WHD_PTC1"/>
</dbReference>
<evidence type="ECO:0000256" key="1">
    <source>
        <dbReference type="SAM" id="Coils"/>
    </source>
</evidence>
<evidence type="ECO:0000313" key="5">
    <source>
        <dbReference type="Proteomes" id="UP000604825"/>
    </source>
</evidence>
<evidence type="ECO:0000256" key="2">
    <source>
        <dbReference type="SAM" id="MobiDB-lite"/>
    </source>
</evidence>
<sequence>MTMSACGGGGGAGGISPASRFLRRRAAVRDLGGEVAGDPDSDAFWAAAPLLYDFSQQQPTPQRPARRSPSPAPTSPCLLARKRHKERSPSPPPSPRRSPASGGTTTTCLLSALHRTCVGWGVTRRAEYPSRYRPASPTASGLGMRVHQLAAARCVGEDEESTSGSVKRSKYLGVVVGKNEQQEEEQVAPAVGQDQESGREEEEDNPVVDKARKARSRKRARWSRRRRGAARRAKKAPRVVKEEQEETSGEASAEEDVKPAVAVKAEEEPREGRKRAAATASARAHVAAKRGKRTTPPKQEEEKGEVAAAAAAESKPATATPDPGSPRGKVDRWSAWRYAAGEATLVDILRERGATAGNPAPRADLRAQARRHIGDTGLLDHLLRHVADKVPAGSADRVRRRYNPAGGLEYWLEPAGLAAVRREAGVDDPYWVPPPGWKPGDPVSPEARTLQVQKQVEELTGELAVVKRQMKQLDSNLVQVSKEAYISWKGYDCMVKANGKLEKEVLSLEEKYENAAQVNGELKELLLLLKDKYDTVLEKNEKLEGQMVALSTSFQSMKEELLLQRIEEQPLLMLAQEPWDGDKQEAGANNALVCAGNQLTDADAVDGSFSSDHSACDDEKMALRKGICMREGACQWPRSAASGGKAGSPGDLPEPLTPGADLVIADFDTMINSLAPPSMEDYLLADGLPTPTSASSTNASPKFQLLPSPASPIQVQPLPSTTMVMGDLDLQLRHTPQDMSSTSSGPCGAKALNLDAGAGGGEVGTELVLATPTY</sequence>
<evidence type="ECO:0000313" key="4">
    <source>
        <dbReference type="EMBL" id="CAD6266775.1"/>
    </source>
</evidence>
<feature type="domain" description="PTC1-like winged helix-turn-helix" evidence="3">
    <location>
        <begin position="332"/>
        <end position="413"/>
    </location>
</feature>
<gene>
    <name evidence="4" type="ORF">NCGR_LOCUS50080</name>
</gene>
<organism evidence="4 5">
    <name type="scientific">Miscanthus lutarioriparius</name>
    <dbReference type="NCBI Taxonomy" id="422564"/>
    <lineage>
        <taxon>Eukaryota</taxon>
        <taxon>Viridiplantae</taxon>
        <taxon>Streptophyta</taxon>
        <taxon>Embryophyta</taxon>
        <taxon>Tracheophyta</taxon>
        <taxon>Spermatophyta</taxon>
        <taxon>Magnoliopsida</taxon>
        <taxon>Liliopsida</taxon>
        <taxon>Poales</taxon>
        <taxon>Poaceae</taxon>
        <taxon>PACMAD clade</taxon>
        <taxon>Panicoideae</taxon>
        <taxon>Andropogonodae</taxon>
        <taxon>Andropogoneae</taxon>
        <taxon>Saccharinae</taxon>
        <taxon>Miscanthus</taxon>
    </lineage>
</organism>
<protein>
    <recommendedName>
        <fullName evidence="3">PTC1-like winged helix-turn-helix domain-containing protein</fullName>
    </recommendedName>
</protein>
<dbReference type="OrthoDB" id="515863at2759"/>
<accession>A0A811R9E3</accession>
<dbReference type="EMBL" id="CAJGYO010000014">
    <property type="protein sequence ID" value="CAD6266775.1"/>
    <property type="molecule type" value="Genomic_DNA"/>
</dbReference>
<dbReference type="GO" id="GO:0051177">
    <property type="term" value="P:meiotic sister chromatid cohesion"/>
    <property type="evidence" value="ECO:0007669"/>
    <property type="project" value="InterPro"/>
</dbReference>